<dbReference type="Proteomes" id="UP001157418">
    <property type="component" value="Unassembled WGS sequence"/>
</dbReference>
<dbReference type="AlphaFoldDB" id="A0AAU9MBV0"/>
<dbReference type="GO" id="GO:0005875">
    <property type="term" value="C:microtubule associated complex"/>
    <property type="evidence" value="ECO:0007669"/>
    <property type="project" value="TreeGrafter"/>
</dbReference>
<organism evidence="2 3">
    <name type="scientific">Lactuca virosa</name>
    <dbReference type="NCBI Taxonomy" id="75947"/>
    <lineage>
        <taxon>Eukaryota</taxon>
        <taxon>Viridiplantae</taxon>
        <taxon>Streptophyta</taxon>
        <taxon>Embryophyta</taxon>
        <taxon>Tracheophyta</taxon>
        <taxon>Spermatophyta</taxon>
        <taxon>Magnoliopsida</taxon>
        <taxon>eudicotyledons</taxon>
        <taxon>Gunneridae</taxon>
        <taxon>Pentapetalae</taxon>
        <taxon>asterids</taxon>
        <taxon>campanulids</taxon>
        <taxon>Asterales</taxon>
        <taxon>Asteraceae</taxon>
        <taxon>Cichorioideae</taxon>
        <taxon>Cichorieae</taxon>
        <taxon>Lactucinae</taxon>
        <taxon>Lactuca</taxon>
    </lineage>
</organism>
<gene>
    <name evidence="2" type="ORF">LVIROSA_LOCUS9472</name>
</gene>
<proteinExistence type="predicted"/>
<protein>
    <submittedName>
        <fullName evidence="2">Uncharacterized protein</fullName>
    </submittedName>
</protein>
<comment type="caution">
    <text evidence="2">The sequence shown here is derived from an EMBL/GenBank/DDBJ whole genome shotgun (WGS) entry which is preliminary data.</text>
</comment>
<dbReference type="PANTHER" id="PTHR35728">
    <property type="entry name" value="MICROTUBULE-BINDING PROTEIN TANGLED-RELATED"/>
    <property type="match status" value="1"/>
</dbReference>
<dbReference type="InterPro" id="IPR044709">
    <property type="entry name" value="TAN1"/>
</dbReference>
<name>A0AAU9MBV0_9ASTR</name>
<evidence type="ECO:0000313" key="2">
    <source>
        <dbReference type="EMBL" id="CAH1422118.1"/>
    </source>
</evidence>
<feature type="region of interest" description="Disordered" evidence="1">
    <location>
        <begin position="109"/>
        <end position="128"/>
    </location>
</feature>
<reference evidence="2 3" key="1">
    <citation type="submission" date="2022-01" db="EMBL/GenBank/DDBJ databases">
        <authorList>
            <person name="Xiong W."/>
            <person name="Schranz E."/>
        </authorList>
    </citation>
    <scope>NUCLEOTIDE SEQUENCE [LARGE SCALE GENOMIC DNA]</scope>
</reference>
<keyword evidence="3" id="KW-1185">Reference proteome</keyword>
<sequence>MKQLDRQINFKVSGSPPKREIENEKGQFLANRVSPKNRPWARKTVIFSNPLFHLTTASQNQQFCRTRSSVITRTRQTTPHKFLIKTPPPPAAVAKFQVKIRSPPLFVSPTRPKTASAKKKAMSLPKNVSTSAKLRSSFSPSRLATRLASPLMLRNPPICVSPTRSRVATM</sequence>
<accession>A0AAU9MBV0</accession>
<dbReference type="GO" id="GO:0008017">
    <property type="term" value="F:microtubule binding"/>
    <property type="evidence" value="ECO:0007669"/>
    <property type="project" value="InterPro"/>
</dbReference>
<dbReference type="EMBL" id="CAKMRJ010001112">
    <property type="protein sequence ID" value="CAH1422118.1"/>
    <property type="molecule type" value="Genomic_DNA"/>
</dbReference>
<evidence type="ECO:0000313" key="3">
    <source>
        <dbReference type="Proteomes" id="UP001157418"/>
    </source>
</evidence>
<dbReference type="GO" id="GO:2000694">
    <property type="term" value="P:regulation of phragmoplast microtubule organization"/>
    <property type="evidence" value="ECO:0007669"/>
    <property type="project" value="InterPro"/>
</dbReference>
<dbReference type="PANTHER" id="PTHR35728:SF1">
    <property type="entry name" value="MICROTUBULE-BINDING PROTEIN TANGLED-RELATED"/>
    <property type="match status" value="1"/>
</dbReference>
<evidence type="ECO:0000256" key="1">
    <source>
        <dbReference type="SAM" id="MobiDB-lite"/>
    </source>
</evidence>
<dbReference type="GO" id="GO:0000911">
    <property type="term" value="P:cytokinesis by cell plate formation"/>
    <property type="evidence" value="ECO:0007669"/>
    <property type="project" value="TreeGrafter"/>
</dbReference>
<dbReference type="GO" id="GO:0009574">
    <property type="term" value="C:preprophase band"/>
    <property type="evidence" value="ECO:0007669"/>
    <property type="project" value="TreeGrafter"/>
</dbReference>